<proteinExistence type="predicted"/>
<evidence type="ECO:0000313" key="1">
    <source>
        <dbReference type="EMBL" id="AXQ70256.1"/>
    </source>
</evidence>
<dbReference type="Proteomes" id="UP000262209">
    <property type="component" value="Segment"/>
</dbReference>
<keyword evidence="2" id="KW-1185">Reference proteome</keyword>
<evidence type="ECO:0000313" key="2">
    <source>
        <dbReference type="Proteomes" id="UP000262209"/>
    </source>
</evidence>
<dbReference type="EMBL" id="MH424444">
    <property type="protein sequence ID" value="AXQ70256.1"/>
    <property type="molecule type" value="Genomic_DNA"/>
</dbReference>
<reference evidence="1" key="1">
    <citation type="submission" date="2018-06" db="EMBL/GenBank/DDBJ databases">
        <title>Complete genome sequence of Salmonella Infantis bacteriophage VSiP.</title>
        <authorList>
            <person name="Volozhantsev N."/>
            <person name="Denisenko E."/>
            <person name="Verevkin V."/>
            <person name="Myakinina V."/>
            <person name="Kislichkina A."/>
            <person name="Krasilnikova V."/>
        </authorList>
    </citation>
    <scope>NUCLEOTIDE SEQUENCE [LARGE SCALE GENOMIC DNA]</scope>
</reference>
<accession>A0A385EF07</accession>
<name>A0A385EF07_9CAUD</name>
<gene>
    <name evidence="1" type="ORF">vsip_71</name>
</gene>
<protein>
    <submittedName>
        <fullName evidence="1">Uncharacterized protein</fullName>
    </submittedName>
</protein>
<organism evidence="1">
    <name type="scientific">Salmonella virus VSiP</name>
    <dbReference type="NCBI Taxonomy" id="2301721"/>
    <lineage>
        <taxon>Viruses</taxon>
        <taxon>Duplodnaviria</taxon>
        <taxon>Heunggongvirae</taxon>
        <taxon>Uroviricota</taxon>
        <taxon>Caudoviricetes</taxon>
        <taxon>Sarkviridae</taxon>
        <taxon>Guernseyvirinae</taxon>
        <taxon>Cornellvirus</taxon>
        <taxon>Cornellvirus VSiP</taxon>
    </lineage>
</organism>
<sequence>MVMNEPERVFIEGIEWKLYEVFHLDDEGRKFSFHIRAISFEHAACVVDDIRETAWLGGQITGVSR</sequence>